<evidence type="ECO:0000259" key="1">
    <source>
        <dbReference type="Pfam" id="PF01637"/>
    </source>
</evidence>
<keyword evidence="3" id="KW-1185">Reference proteome</keyword>
<proteinExistence type="predicted"/>
<evidence type="ECO:0000313" key="3">
    <source>
        <dbReference type="Proteomes" id="UP000001304"/>
    </source>
</evidence>
<dbReference type="KEGG" id="iag:Igag_0695"/>
<dbReference type="InterPro" id="IPR011579">
    <property type="entry name" value="ATPase_dom"/>
</dbReference>
<protein>
    <submittedName>
        <fullName evidence="2">ATPase</fullName>
    </submittedName>
</protein>
<dbReference type="AlphaFoldDB" id="E0SSX5"/>
<name>E0SSX5_IGNAA</name>
<dbReference type="EMBL" id="CP002098">
    <property type="protein sequence ID" value="ADM27525.1"/>
    <property type="molecule type" value="Genomic_DNA"/>
</dbReference>
<dbReference type="InterPro" id="IPR027417">
    <property type="entry name" value="P-loop_NTPase"/>
</dbReference>
<dbReference type="GO" id="GO:0005524">
    <property type="term" value="F:ATP binding"/>
    <property type="evidence" value="ECO:0007669"/>
    <property type="project" value="InterPro"/>
</dbReference>
<sequence length="363" mass="41808">MIRMAYSRVKLRFARGVEVTFANRDKALKQIEKLAEEGIYEPIVIYGPEGCGKTALFKQTYEILESMGYTVIYVNPIEDEEEEWRIRVSPDSRSIVEDVLRVAVGEKGATLVDLAIKIFGILSKRRKLVALLADDIFQAVGLDRAEIYVKRLLNFVEYPPEELEKAFIFVGSSEGITKTRVGRHRWAGIRIMWNMSRDGFRELYEQIPGEKPQFEEIWRLTGGNPGMLKKLYMYSWSADSVIDGIIAARGLKRFIDRLSDTQRRVLLESIEDPDALVFRLREARTRQEKDEIITLIDSLIELNLIVDDVSIRSEHIWIDEPPTTDRDIGIGDETAWQSPLHREAIRKTLKTHQHSDNTRPPTS</sequence>
<organism evidence="2 3">
    <name type="scientific">Ignisphaera aggregans (strain DSM 17230 / JCM 13409 / AQ1.S1)</name>
    <dbReference type="NCBI Taxonomy" id="583356"/>
    <lineage>
        <taxon>Archaea</taxon>
        <taxon>Thermoproteota</taxon>
        <taxon>Thermoprotei</taxon>
        <taxon>Desulfurococcales</taxon>
        <taxon>Desulfurococcaceae</taxon>
        <taxon>Ignisphaera</taxon>
    </lineage>
</organism>
<dbReference type="Pfam" id="PF01637">
    <property type="entry name" value="ATPase_2"/>
    <property type="match status" value="1"/>
</dbReference>
<dbReference type="BioCyc" id="IAGG583356:GHAH-691-MONOMER"/>
<gene>
    <name evidence="2" type="ordered locus">Igag_0695</name>
</gene>
<dbReference type="Proteomes" id="UP000001304">
    <property type="component" value="Chromosome"/>
</dbReference>
<dbReference type="Gene3D" id="3.40.50.300">
    <property type="entry name" value="P-loop containing nucleotide triphosphate hydrolases"/>
    <property type="match status" value="1"/>
</dbReference>
<reference evidence="2 3" key="1">
    <citation type="journal article" date="2010" name="Stand. Genomic Sci.">
        <title>Complete genome sequence of Ignisphaera aggregans type strain (AQ1.S1).</title>
        <authorList>
            <person name="Goker M."/>
            <person name="Held B."/>
            <person name="Lapidus A."/>
            <person name="Nolan M."/>
            <person name="Spring S."/>
            <person name="Yasawong M."/>
            <person name="Lucas S."/>
            <person name="Glavina Del Rio T."/>
            <person name="Tice H."/>
            <person name="Cheng J.F."/>
            <person name="Goodwin L."/>
            <person name="Tapia R."/>
            <person name="Pitluck S."/>
            <person name="Liolios K."/>
            <person name="Ivanova N."/>
            <person name="Mavromatis K."/>
            <person name="Mikhailova N."/>
            <person name="Pati A."/>
            <person name="Chen A."/>
            <person name="Palaniappan K."/>
            <person name="Brambilla E."/>
            <person name="Land M."/>
            <person name="Hauser L."/>
            <person name="Chang Y.J."/>
            <person name="Jeffries C.D."/>
            <person name="Brettin T."/>
            <person name="Detter J.C."/>
            <person name="Han C."/>
            <person name="Rohde M."/>
            <person name="Sikorski J."/>
            <person name="Woyke T."/>
            <person name="Bristow J."/>
            <person name="Eisen J.A."/>
            <person name="Markowitz V."/>
            <person name="Hugenholtz P."/>
            <person name="Kyrpides N.C."/>
            <person name="Klenk H.P."/>
        </authorList>
    </citation>
    <scope>NUCLEOTIDE SEQUENCE [LARGE SCALE GENOMIC DNA]</scope>
    <source>
        <strain evidence="3">DSM 17230 / JCM 13409 / AQ1.S1</strain>
    </source>
</reference>
<evidence type="ECO:0000313" key="2">
    <source>
        <dbReference type="EMBL" id="ADM27525.1"/>
    </source>
</evidence>
<dbReference type="HOGENOM" id="CLU_070505_0_0_2"/>
<dbReference type="SUPFAM" id="SSF52540">
    <property type="entry name" value="P-loop containing nucleoside triphosphate hydrolases"/>
    <property type="match status" value="1"/>
</dbReference>
<accession>E0SSX5</accession>
<feature type="domain" description="ATPase" evidence="1">
    <location>
        <begin position="21"/>
        <end position="231"/>
    </location>
</feature>